<dbReference type="AlphaFoldDB" id="A0A2M8Q9W2"/>
<protein>
    <submittedName>
        <fullName evidence="2">Transaldolase</fullName>
    </submittedName>
</protein>
<dbReference type="Proteomes" id="UP000230790">
    <property type="component" value="Unassembled WGS sequence"/>
</dbReference>
<evidence type="ECO:0000313" key="2">
    <source>
        <dbReference type="EMBL" id="PJF46599.1"/>
    </source>
</evidence>
<dbReference type="Pfam" id="PF00923">
    <property type="entry name" value="TAL_FSA"/>
    <property type="match status" value="1"/>
</dbReference>
<organism evidence="2 3">
    <name type="scientific">Candidatus Thermofonsia Clade 3 bacterium</name>
    <dbReference type="NCBI Taxonomy" id="2364212"/>
    <lineage>
        <taxon>Bacteria</taxon>
        <taxon>Bacillati</taxon>
        <taxon>Chloroflexota</taxon>
        <taxon>Candidatus Thermofontia</taxon>
        <taxon>Candidatus Thermofonsia Clade 3</taxon>
    </lineage>
</organism>
<dbReference type="GO" id="GO:0005975">
    <property type="term" value="P:carbohydrate metabolic process"/>
    <property type="evidence" value="ECO:0007669"/>
    <property type="project" value="InterPro"/>
</dbReference>
<dbReference type="Gene3D" id="3.20.20.70">
    <property type="entry name" value="Aldolase class I"/>
    <property type="match status" value="1"/>
</dbReference>
<evidence type="ECO:0000256" key="1">
    <source>
        <dbReference type="ARBA" id="ARBA00023270"/>
    </source>
</evidence>
<reference evidence="2 3" key="1">
    <citation type="submission" date="2017-11" db="EMBL/GenBank/DDBJ databases">
        <title>Evolution of Phototrophy in the Chloroflexi Phylum Driven by Horizontal Gene Transfer.</title>
        <authorList>
            <person name="Ward L.M."/>
            <person name="Hemp J."/>
            <person name="Shih P.M."/>
            <person name="Mcglynn S.E."/>
            <person name="Fischer W."/>
        </authorList>
    </citation>
    <scope>NUCLEOTIDE SEQUENCE [LARGE SCALE GENOMIC DNA]</scope>
    <source>
        <strain evidence="2">JP3_7</strain>
    </source>
</reference>
<dbReference type="PANTHER" id="PTHR10683">
    <property type="entry name" value="TRANSALDOLASE"/>
    <property type="match status" value="1"/>
</dbReference>
<dbReference type="InterPro" id="IPR013785">
    <property type="entry name" value="Aldolase_TIM"/>
</dbReference>
<evidence type="ECO:0000313" key="3">
    <source>
        <dbReference type="Proteomes" id="UP000230790"/>
    </source>
</evidence>
<accession>A0A2M8Q9W2</accession>
<name>A0A2M8Q9W2_9CHLR</name>
<dbReference type="EMBL" id="PGTN01000127">
    <property type="protein sequence ID" value="PJF46599.1"/>
    <property type="molecule type" value="Genomic_DNA"/>
</dbReference>
<dbReference type="GO" id="GO:0016832">
    <property type="term" value="F:aldehyde-lyase activity"/>
    <property type="evidence" value="ECO:0007669"/>
    <property type="project" value="InterPro"/>
</dbReference>
<comment type="caution">
    <text evidence="2">The sequence shown here is derived from an EMBL/GenBank/DDBJ whole genome shotgun (WGS) entry which is preliminary data.</text>
</comment>
<dbReference type="PANTHER" id="PTHR10683:SF40">
    <property type="entry name" value="FRUCTOSE-6-PHOSPHATE ALDOLASE 1-RELATED"/>
    <property type="match status" value="1"/>
</dbReference>
<dbReference type="InterPro" id="IPR001585">
    <property type="entry name" value="TAL/FSA"/>
</dbReference>
<proteinExistence type="predicted"/>
<keyword evidence="1" id="KW-0704">Schiff base</keyword>
<dbReference type="SUPFAM" id="SSF51569">
    <property type="entry name" value="Aldolase"/>
    <property type="match status" value="1"/>
</dbReference>
<sequence>MKFFLDSAIVDEIAYALDLWDIDGVTTNPRHILASGKPMLQVIREIGKLVEGTTKTVSVEVNPHYRTVDEFVCEGRKLASLHPNFVIKLHCIEPAFKAIPILAKDGIRVNVTLIFNAVQALAAMRAGAYYVSPFIGWKEANAEETRDLIADIVQIRDNYGFKTEVLVAAVRNGRQIADAAVAGADIVTAALSVYKDAFDHPYTRDGLAKFQEFWDQGQYA</sequence>
<dbReference type="InterPro" id="IPR033919">
    <property type="entry name" value="TSA/FSA_arc/bac"/>
</dbReference>
<dbReference type="CDD" id="cd00956">
    <property type="entry name" value="Transaldolase_FSA"/>
    <property type="match status" value="1"/>
</dbReference>
<gene>
    <name evidence="2" type="ORF">CUN48_12985</name>
</gene>